<dbReference type="GO" id="GO:0003700">
    <property type="term" value="F:DNA-binding transcription factor activity"/>
    <property type="evidence" value="ECO:0007669"/>
    <property type="project" value="UniProtKB-UniRule"/>
</dbReference>
<evidence type="ECO:0000256" key="8">
    <source>
        <dbReference type="ARBA" id="ARBA00023242"/>
    </source>
</evidence>
<dbReference type="InterPro" id="IPR001289">
    <property type="entry name" value="NFYA"/>
</dbReference>
<sequence length="612" mass="70387">MPSPSEMVSSTAPKPRTPTRTPAKRRRRSTLVSATLITPRRYRRPSVSPQATLRALAGALIKEKETANEKVHLPQEKTLNESFIPIDEMPITQTSLYKEEFFISSNNTDYYMDSGYDEDLNRVPINEEKDTEVHETVPNIGNRTFGELISDSPNIKPQLPSQTQSEDNLENYVDAADDAFFETENLNFGSEQLKSVPTYRNALKKELETNGDTIHKNNYSRGNKQDSISGSSLRYSAKVLVKQMQSFIKKPINTESKEIFKYAIEEYFDQVSKDLSAYSGHTKSKKTINMRNIFVLFKRQKKISSIESLIELVDDNLPLENRIKDTYLIPKNLYSLKMSIDSPQINNQYFSKQNYYTLDDNFQEQYNHKPSMNVHDTSQNLQDLKSQDLNLQNHHHHQHQNDHKQLAHHHLHQNQHPEQHQHTPQNSTSLDDPHNDTAPSYEDFTHNFNSISGLHFNFGSNSSKPHSSNNTDNNLNGSLSHMSSQVSSLSKTLDTDTSAFIDEHIQRHQEEEPIEEASEQPFYVNAKQYHRILKRRIARAKLEESLKVARGRKPYLHESRHKHAMRRPRGEGGRFLTAAEIAEREKKLAEEAKAKEKNEGILLDTNDLLAPN</sequence>
<evidence type="ECO:0000256" key="3">
    <source>
        <dbReference type="ARBA" id="ARBA00022454"/>
    </source>
</evidence>
<dbReference type="Pfam" id="PF15511">
    <property type="entry name" value="CENP-T_C"/>
    <property type="match status" value="1"/>
</dbReference>
<keyword evidence="3" id="KW-0158">Chromosome</keyword>
<dbReference type="PANTHER" id="PTHR12632">
    <property type="entry name" value="TRANSCRIPTION FACTOR NF-Y ALPHA-RELATED"/>
    <property type="match status" value="1"/>
</dbReference>
<accession>A0A9P8TDV9</accession>
<feature type="region of interest" description="Disordered" evidence="10">
    <location>
        <begin position="392"/>
        <end position="444"/>
    </location>
</feature>
<evidence type="ECO:0000256" key="7">
    <source>
        <dbReference type="ARBA" id="ARBA00023163"/>
    </source>
</evidence>
<dbReference type="AlphaFoldDB" id="A0A9P8TDV9"/>
<dbReference type="PROSITE" id="PS51152">
    <property type="entry name" value="NFYA_HAP2_2"/>
    <property type="match status" value="1"/>
</dbReference>
<evidence type="ECO:0000256" key="10">
    <source>
        <dbReference type="SAM" id="MobiDB-lite"/>
    </source>
</evidence>
<keyword evidence="4 9" id="KW-0805">Transcription regulation</keyword>
<feature type="region of interest" description="Disordered" evidence="10">
    <location>
        <begin position="590"/>
        <end position="612"/>
    </location>
</feature>
<proteinExistence type="inferred from homology"/>
<organism evidence="12 13">
    <name type="scientific">Wickerhamomyces mucosus</name>
    <dbReference type="NCBI Taxonomy" id="1378264"/>
    <lineage>
        <taxon>Eukaryota</taxon>
        <taxon>Fungi</taxon>
        <taxon>Dikarya</taxon>
        <taxon>Ascomycota</taxon>
        <taxon>Saccharomycotina</taxon>
        <taxon>Saccharomycetes</taxon>
        <taxon>Phaffomycetales</taxon>
        <taxon>Wickerhamomycetaceae</taxon>
        <taxon>Wickerhamomyces</taxon>
    </lineage>
</organism>
<feature type="compositionally biased region" description="Basic and acidic residues" evidence="10">
    <location>
        <begin position="590"/>
        <end position="599"/>
    </location>
</feature>
<gene>
    <name evidence="12" type="ORF">WICMUC_002936</name>
</gene>
<dbReference type="GO" id="GO:0046982">
    <property type="term" value="F:protein heterodimerization activity"/>
    <property type="evidence" value="ECO:0007669"/>
    <property type="project" value="InterPro"/>
</dbReference>
<dbReference type="InterPro" id="IPR009072">
    <property type="entry name" value="Histone-fold"/>
</dbReference>
<dbReference type="InterPro" id="IPR018362">
    <property type="entry name" value="CCAAT-binding_factor_CS"/>
</dbReference>
<evidence type="ECO:0000256" key="6">
    <source>
        <dbReference type="ARBA" id="ARBA00023159"/>
    </source>
</evidence>
<feature type="region of interest" description="Disordered" evidence="10">
    <location>
        <begin position="1"/>
        <end position="29"/>
    </location>
</feature>
<feature type="domain" description="CENP-T/Histone H4 histone fold" evidence="11">
    <location>
        <begin position="227"/>
        <end position="321"/>
    </location>
</feature>
<comment type="subunit">
    <text evidence="9">Heterotrimer.</text>
</comment>
<dbReference type="OrthoDB" id="1097733at2759"/>
<evidence type="ECO:0000259" key="11">
    <source>
        <dbReference type="Pfam" id="PF15511"/>
    </source>
</evidence>
<reference evidence="12" key="2">
    <citation type="submission" date="2021-01" db="EMBL/GenBank/DDBJ databases">
        <authorList>
            <person name="Schikora-Tamarit M.A."/>
        </authorList>
    </citation>
    <scope>NUCLEOTIDE SEQUENCE</scope>
    <source>
        <strain evidence="12">CBS6341</strain>
    </source>
</reference>
<reference evidence="12" key="1">
    <citation type="journal article" date="2021" name="Open Biol.">
        <title>Shared evolutionary footprints suggest mitochondrial oxidative damage underlies multiple complex I losses in fungi.</title>
        <authorList>
            <person name="Schikora-Tamarit M.A."/>
            <person name="Marcet-Houben M."/>
            <person name="Nosek J."/>
            <person name="Gabaldon T."/>
        </authorList>
    </citation>
    <scope>NUCLEOTIDE SEQUENCE</scope>
    <source>
        <strain evidence="12">CBS6341</strain>
    </source>
</reference>
<dbReference type="EMBL" id="JAEUBF010000785">
    <property type="protein sequence ID" value="KAH3674975.1"/>
    <property type="molecule type" value="Genomic_DNA"/>
</dbReference>
<evidence type="ECO:0000256" key="4">
    <source>
        <dbReference type="ARBA" id="ARBA00023015"/>
    </source>
</evidence>
<feature type="compositionally biased region" description="Low complexity" evidence="10">
    <location>
        <begin position="10"/>
        <end position="21"/>
    </location>
</feature>
<dbReference type="Pfam" id="PF02045">
    <property type="entry name" value="CBFB_NFYA"/>
    <property type="match status" value="1"/>
</dbReference>
<dbReference type="Gene3D" id="6.10.250.2430">
    <property type="match status" value="1"/>
</dbReference>
<keyword evidence="6" id="KW-0010">Activator</keyword>
<dbReference type="GO" id="GO:0016602">
    <property type="term" value="C:CCAAT-binding factor complex"/>
    <property type="evidence" value="ECO:0007669"/>
    <property type="project" value="InterPro"/>
</dbReference>
<evidence type="ECO:0000313" key="12">
    <source>
        <dbReference type="EMBL" id="KAH3674975.1"/>
    </source>
</evidence>
<name>A0A9P8TDV9_9ASCO</name>
<dbReference type="Proteomes" id="UP000769528">
    <property type="component" value="Unassembled WGS sequence"/>
</dbReference>
<comment type="caution">
    <text evidence="12">The sequence shown here is derived from an EMBL/GenBank/DDBJ whole genome shotgun (WGS) entry which is preliminary data.</text>
</comment>
<keyword evidence="13" id="KW-1185">Reference proteome</keyword>
<comment type="subcellular location">
    <subcellularLocation>
        <location evidence="2">Chromosome</location>
    </subcellularLocation>
    <subcellularLocation>
        <location evidence="1 9">Nucleus</location>
    </subcellularLocation>
</comment>
<dbReference type="PROSITE" id="PS00686">
    <property type="entry name" value="NFYA_HAP2_1"/>
    <property type="match status" value="1"/>
</dbReference>
<feature type="region of interest" description="Disordered" evidence="10">
    <location>
        <begin position="462"/>
        <end position="491"/>
    </location>
</feature>
<dbReference type="SMART" id="SM00521">
    <property type="entry name" value="CBF"/>
    <property type="match status" value="1"/>
</dbReference>
<dbReference type="PRINTS" id="PR00616">
    <property type="entry name" value="CCAATSUBUNTB"/>
</dbReference>
<dbReference type="GO" id="GO:0005694">
    <property type="term" value="C:chromosome"/>
    <property type="evidence" value="ECO:0007669"/>
    <property type="project" value="UniProtKB-SubCell"/>
</dbReference>
<keyword evidence="7 9" id="KW-0804">Transcription</keyword>
<comment type="similarity">
    <text evidence="9">Belongs to the NFYA/HAP2 subunit family.</text>
</comment>
<keyword evidence="5 9" id="KW-0238">DNA-binding</keyword>
<evidence type="ECO:0000256" key="5">
    <source>
        <dbReference type="ARBA" id="ARBA00023125"/>
    </source>
</evidence>
<feature type="compositionally biased region" description="Polar residues" evidence="10">
    <location>
        <begin position="462"/>
        <end position="477"/>
    </location>
</feature>
<comment type="function">
    <text evidence="9">Component of the sequence-specific heterotrimeric transcription factor (NF-Y) which specifically recognizes a 5'-CCAAT-3' box motif found in the promoters of its target genes.</text>
</comment>
<feature type="compositionally biased region" description="Low complexity" evidence="10">
    <location>
        <begin position="478"/>
        <end position="491"/>
    </location>
</feature>
<keyword evidence="8 9" id="KW-0539">Nucleus</keyword>
<evidence type="ECO:0000256" key="1">
    <source>
        <dbReference type="ARBA" id="ARBA00004123"/>
    </source>
</evidence>
<evidence type="ECO:0000256" key="9">
    <source>
        <dbReference type="RuleBase" id="RU367155"/>
    </source>
</evidence>
<evidence type="ECO:0000256" key="2">
    <source>
        <dbReference type="ARBA" id="ARBA00004286"/>
    </source>
</evidence>
<dbReference type="InterPro" id="IPR035425">
    <property type="entry name" value="CENP-T/H4_C"/>
</dbReference>
<dbReference type="Gene3D" id="1.10.20.10">
    <property type="entry name" value="Histone, subunit A"/>
    <property type="match status" value="1"/>
</dbReference>
<evidence type="ECO:0000313" key="13">
    <source>
        <dbReference type="Proteomes" id="UP000769528"/>
    </source>
</evidence>
<protein>
    <recommendedName>
        <fullName evidence="9">Transcriptional activator HAP2</fullName>
    </recommendedName>
</protein>
<dbReference type="GO" id="GO:0003677">
    <property type="term" value="F:DNA binding"/>
    <property type="evidence" value="ECO:0007669"/>
    <property type="project" value="UniProtKB-KW"/>
</dbReference>